<name>A0A127K6L6_9RHOO</name>
<keyword evidence="6 11" id="KW-0798">TonB box</keyword>
<evidence type="ECO:0000259" key="13">
    <source>
        <dbReference type="Pfam" id="PF00593"/>
    </source>
</evidence>
<keyword evidence="7 10" id="KW-0472">Membrane</keyword>
<sequence>MSMKNPHARQPASLRKRPAAIALGLSTAVLMPMAAIAQEQKPADESKLETVNVVSTALEANPNAEPGVPYKAKYSGDERHKRALADTAQNIQVLTKAQIEDSGYTDLREILDAQPGITLGTGENGNAFGDRYIIRGQEARSDVFVDGLRDPGMTIRESFATEQVEISKGPNSSFAGRGTSGGAVNSVTKQATTDYSYTRLSTGFGTDKHTRLTLDTNQVVNEDLAVRANLLYGYEEVPDRAPTDRERKGLALSGFWTPTDDLDITLDYYGLDADDNPDMGGFLVGTVPNRKPAKNVPVYAQKQDFLSSDIDTLTARLRYQFDRDTRITNLTRFGQTDNGYVVTGARANVFAASDPRAGAPTISLSTHQGWQEVEYFVNQTNLHLDREIGGLKHEFILGVEYSDHSVLNGVYNVANSGENCMAPGRGGVSSGWCITDASGALLNGIDTIMNRNVTKGAWDSDWNVKTISLSAMDTVDLSDKWTAFAGLRWDHFDYDLGTQNTTTFARTDYSTSDSLWNGHIGLTYKFRPDANVYASYATASDINGGESDVGTNAGYGGFIPGSAKPEKTKLIELGTKWNLMGEKLLATAAVFQITKSDVMEGNGYEATGTFNSSENRVRGIELGLTGMITDKLTGQAGIAIMDAEVLKSATPSRKGKTLSNFADKSAYVQLKYQATDKFSFGGAVKYESEKYAGQPDTAAGFDATTGKYSNPIPAYTVLDLFANYRINKNMDVRLNVGNVTDKDYYTAAYQSGSFLYKGDARNARVTLNYDF</sequence>
<dbReference type="InterPro" id="IPR010105">
    <property type="entry name" value="TonB_sidphr_rcpt"/>
</dbReference>
<feature type="signal peptide" evidence="12">
    <location>
        <begin position="1"/>
        <end position="37"/>
    </location>
</feature>
<reference evidence="16" key="1">
    <citation type="submission" date="2016-03" db="EMBL/GenBank/DDBJ databases">
        <authorList>
            <person name="Ma C."/>
            <person name="Zhou S."/>
            <person name="Yang G."/>
        </authorList>
    </citation>
    <scope>NUCLEOTIDE SEQUENCE [LARGE SCALE GENOMIC DNA]</scope>
    <source>
        <strain evidence="16">SgZ-1</strain>
    </source>
</reference>
<dbReference type="GO" id="GO:0015891">
    <property type="term" value="P:siderophore transport"/>
    <property type="evidence" value="ECO:0007669"/>
    <property type="project" value="InterPro"/>
</dbReference>
<evidence type="ECO:0000259" key="14">
    <source>
        <dbReference type="Pfam" id="PF07715"/>
    </source>
</evidence>
<dbReference type="Pfam" id="PF00593">
    <property type="entry name" value="TonB_dep_Rec_b-barrel"/>
    <property type="match status" value="1"/>
</dbReference>
<dbReference type="CDD" id="cd01347">
    <property type="entry name" value="ligand_gated_channel"/>
    <property type="match status" value="1"/>
</dbReference>
<comment type="similarity">
    <text evidence="2 10 11">Belongs to the TonB-dependent receptor family.</text>
</comment>
<dbReference type="InterPro" id="IPR000531">
    <property type="entry name" value="Beta-barrel_TonB"/>
</dbReference>
<feature type="domain" description="TonB-dependent receptor-like beta-barrel" evidence="13">
    <location>
        <begin position="257"/>
        <end position="739"/>
    </location>
</feature>
<evidence type="ECO:0000256" key="2">
    <source>
        <dbReference type="ARBA" id="ARBA00009810"/>
    </source>
</evidence>
<dbReference type="PROSITE" id="PS52016">
    <property type="entry name" value="TONB_DEPENDENT_REC_3"/>
    <property type="match status" value="1"/>
</dbReference>
<dbReference type="InterPro" id="IPR012910">
    <property type="entry name" value="Plug_dom"/>
</dbReference>
<evidence type="ECO:0000256" key="12">
    <source>
        <dbReference type="SAM" id="SignalP"/>
    </source>
</evidence>
<dbReference type="EMBL" id="CP014646">
    <property type="protein sequence ID" value="AMO37616.1"/>
    <property type="molecule type" value="Genomic_DNA"/>
</dbReference>
<evidence type="ECO:0000256" key="11">
    <source>
        <dbReference type="RuleBase" id="RU003357"/>
    </source>
</evidence>
<dbReference type="Gene3D" id="2.170.130.10">
    <property type="entry name" value="TonB-dependent receptor, plug domain"/>
    <property type="match status" value="1"/>
</dbReference>
<dbReference type="STRING" id="1134435.AC731_012095"/>
<dbReference type="Proteomes" id="UP000036902">
    <property type="component" value="Chromosome"/>
</dbReference>
<feature type="chain" id="PRO_5007797994" evidence="12">
    <location>
        <begin position="38"/>
        <end position="771"/>
    </location>
</feature>
<keyword evidence="12" id="KW-0732">Signal</keyword>
<keyword evidence="5 10" id="KW-0812">Transmembrane</keyword>
<gene>
    <name evidence="15" type="ORF">AC731_012095</name>
</gene>
<evidence type="ECO:0000313" key="16">
    <source>
        <dbReference type="Proteomes" id="UP000036902"/>
    </source>
</evidence>
<keyword evidence="9 10" id="KW-0998">Cell outer membrane</keyword>
<comment type="subcellular location">
    <subcellularLocation>
        <location evidence="1 10">Cell outer membrane</location>
        <topology evidence="1 10">Multi-pass membrane protein</topology>
    </subcellularLocation>
</comment>
<dbReference type="Pfam" id="PF07715">
    <property type="entry name" value="Plug"/>
    <property type="match status" value="1"/>
</dbReference>
<evidence type="ECO:0000256" key="7">
    <source>
        <dbReference type="ARBA" id="ARBA00023136"/>
    </source>
</evidence>
<proteinExistence type="inferred from homology"/>
<evidence type="ECO:0000256" key="4">
    <source>
        <dbReference type="ARBA" id="ARBA00022452"/>
    </source>
</evidence>
<evidence type="ECO:0000256" key="9">
    <source>
        <dbReference type="ARBA" id="ARBA00023237"/>
    </source>
</evidence>
<dbReference type="InterPro" id="IPR037066">
    <property type="entry name" value="Plug_dom_sf"/>
</dbReference>
<dbReference type="GO" id="GO:0038023">
    <property type="term" value="F:signaling receptor activity"/>
    <property type="evidence" value="ECO:0007669"/>
    <property type="project" value="InterPro"/>
</dbReference>
<dbReference type="Gene3D" id="2.40.170.20">
    <property type="entry name" value="TonB-dependent receptor, beta-barrel domain"/>
    <property type="match status" value="1"/>
</dbReference>
<dbReference type="RefSeq" id="WP_048706367.1">
    <property type="nucleotide sequence ID" value="NZ_CP014646.1"/>
</dbReference>
<evidence type="ECO:0000256" key="5">
    <source>
        <dbReference type="ARBA" id="ARBA00022692"/>
    </source>
</evidence>
<feature type="domain" description="TonB-dependent receptor plug" evidence="14">
    <location>
        <begin position="84"/>
        <end position="183"/>
    </location>
</feature>
<evidence type="ECO:0000256" key="10">
    <source>
        <dbReference type="PROSITE-ProRule" id="PRU01360"/>
    </source>
</evidence>
<evidence type="ECO:0000313" key="15">
    <source>
        <dbReference type="EMBL" id="AMO37616.1"/>
    </source>
</evidence>
<dbReference type="PANTHER" id="PTHR32552:SF83">
    <property type="entry name" value="BLR3904 PROTEIN"/>
    <property type="match status" value="1"/>
</dbReference>
<dbReference type="AlphaFoldDB" id="A0A127K6L6"/>
<keyword evidence="4 10" id="KW-1134">Transmembrane beta strand</keyword>
<dbReference type="InterPro" id="IPR039426">
    <property type="entry name" value="TonB-dep_rcpt-like"/>
</dbReference>
<dbReference type="InterPro" id="IPR036942">
    <property type="entry name" value="Beta-barrel_TonB_sf"/>
</dbReference>
<keyword evidence="8 15" id="KW-0675">Receptor</keyword>
<dbReference type="SUPFAM" id="SSF56935">
    <property type="entry name" value="Porins"/>
    <property type="match status" value="1"/>
</dbReference>
<accession>A0A127K6L6</accession>
<protein>
    <submittedName>
        <fullName evidence="15">TonB-dependent receptor</fullName>
    </submittedName>
</protein>
<dbReference type="NCBIfam" id="TIGR01783">
    <property type="entry name" value="TonB-siderophor"/>
    <property type="match status" value="1"/>
</dbReference>
<dbReference type="PANTHER" id="PTHR32552">
    <property type="entry name" value="FERRICHROME IRON RECEPTOR-RELATED"/>
    <property type="match status" value="1"/>
</dbReference>
<dbReference type="GO" id="GO:0015344">
    <property type="term" value="F:siderophore uptake transmembrane transporter activity"/>
    <property type="evidence" value="ECO:0007669"/>
    <property type="project" value="TreeGrafter"/>
</dbReference>
<keyword evidence="16" id="KW-1185">Reference proteome</keyword>
<evidence type="ECO:0000256" key="6">
    <source>
        <dbReference type="ARBA" id="ARBA00023077"/>
    </source>
</evidence>
<organism evidence="15 16">
    <name type="scientific">Thauera humireducens</name>
    <dbReference type="NCBI Taxonomy" id="1134435"/>
    <lineage>
        <taxon>Bacteria</taxon>
        <taxon>Pseudomonadati</taxon>
        <taxon>Pseudomonadota</taxon>
        <taxon>Betaproteobacteria</taxon>
        <taxon>Rhodocyclales</taxon>
        <taxon>Zoogloeaceae</taxon>
        <taxon>Thauera</taxon>
    </lineage>
</organism>
<evidence type="ECO:0000256" key="8">
    <source>
        <dbReference type="ARBA" id="ARBA00023170"/>
    </source>
</evidence>
<keyword evidence="3 10" id="KW-0813">Transport</keyword>
<dbReference type="KEGG" id="thu:AC731_012095"/>
<evidence type="ECO:0000256" key="1">
    <source>
        <dbReference type="ARBA" id="ARBA00004571"/>
    </source>
</evidence>
<evidence type="ECO:0000256" key="3">
    <source>
        <dbReference type="ARBA" id="ARBA00022448"/>
    </source>
</evidence>
<dbReference type="GO" id="GO:0009279">
    <property type="term" value="C:cell outer membrane"/>
    <property type="evidence" value="ECO:0007669"/>
    <property type="project" value="UniProtKB-SubCell"/>
</dbReference>